<feature type="transmembrane region" description="Helical" evidence="1">
    <location>
        <begin position="6"/>
        <end position="27"/>
    </location>
</feature>
<evidence type="ECO:0000313" key="2">
    <source>
        <dbReference type="EMBL" id="MFD1314010.1"/>
    </source>
</evidence>
<proteinExistence type="predicted"/>
<accession>A0ABW3XXZ1</accession>
<evidence type="ECO:0000313" key="3">
    <source>
        <dbReference type="Proteomes" id="UP001597201"/>
    </source>
</evidence>
<keyword evidence="1" id="KW-0472">Membrane</keyword>
<gene>
    <name evidence="2" type="ORF">ACFQ39_00145</name>
</gene>
<reference evidence="3" key="1">
    <citation type="journal article" date="2019" name="Int. J. Syst. Evol. Microbiol.">
        <title>The Global Catalogue of Microorganisms (GCM) 10K type strain sequencing project: providing services to taxonomists for standard genome sequencing and annotation.</title>
        <authorList>
            <consortium name="The Broad Institute Genomics Platform"/>
            <consortium name="The Broad Institute Genome Sequencing Center for Infectious Disease"/>
            <person name="Wu L."/>
            <person name="Ma J."/>
        </authorList>
    </citation>
    <scope>NUCLEOTIDE SEQUENCE [LARGE SCALE GENOMIC DNA]</scope>
    <source>
        <strain evidence="3">CCUG 61485</strain>
    </source>
</reference>
<dbReference type="EMBL" id="JBHTMY010000001">
    <property type="protein sequence ID" value="MFD1314010.1"/>
    <property type="molecule type" value="Genomic_DNA"/>
</dbReference>
<name>A0ABW3XXZ1_9FLAO</name>
<comment type="caution">
    <text evidence="2">The sequence shown here is derived from an EMBL/GenBank/DDBJ whole genome shotgun (WGS) entry which is preliminary data.</text>
</comment>
<protein>
    <recommendedName>
        <fullName evidence="4">Lipoprotein</fullName>
    </recommendedName>
</protein>
<organism evidence="2 3">
    <name type="scientific">Namhaeicola litoreus</name>
    <dbReference type="NCBI Taxonomy" id="1052145"/>
    <lineage>
        <taxon>Bacteria</taxon>
        <taxon>Pseudomonadati</taxon>
        <taxon>Bacteroidota</taxon>
        <taxon>Flavobacteriia</taxon>
        <taxon>Flavobacteriales</taxon>
        <taxon>Flavobacteriaceae</taxon>
        <taxon>Namhaeicola</taxon>
    </lineage>
</organism>
<evidence type="ECO:0000256" key="1">
    <source>
        <dbReference type="SAM" id="Phobius"/>
    </source>
</evidence>
<keyword evidence="1" id="KW-1133">Transmembrane helix</keyword>
<evidence type="ECO:0008006" key="4">
    <source>
        <dbReference type="Google" id="ProtNLM"/>
    </source>
</evidence>
<keyword evidence="3" id="KW-1185">Reference proteome</keyword>
<dbReference type="RefSeq" id="WP_377175209.1">
    <property type="nucleotide sequence ID" value="NZ_JBHTMY010000001.1"/>
</dbReference>
<dbReference type="Proteomes" id="UP001597201">
    <property type="component" value="Unassembled WGS sequence"/>
</dbReference>
<sequence>MKLRLFQHILILFVFNSCIVLSIHPFYTKESIYFEKKLIGNWEDQSYNEWKIIPFKEYYLRKQKQENLSADSIKFLKKYIHAYLITYQDEKNQEIEFVGMPFKIDNNLFIDFYLSSCDCEIDELASMHLAPLHSLAKVELLNKNSLNLVWLGDEKFKHHIDENKIKIKYEKIGLKNDQYILSDDSENLEKFIKRYMNSAIPNKWESGEEQVEIHLTKKDG</sequence>
<keyword evidence="1" id="KW-0812">Transmembrane</keyword>